<dbReference type="Pfam" id="PF00106">
    <property type="entry name" value="adh_short"/>
    <property type="match status" value="1"/>
</dbReference>
<dbReference type="Proteomes" id="UP000078437">
    <property type="component" value="Chromosome"/>
</dbReference>
<dbReference type="PROSITE" id="PS00061">
    <property type="entry name" value="ADH_SHORT"/>
    <property type="match status" value="1"/>
</dbReference>
<dbReference type="EMBL" id="CP013979">
    <property type="protein sequence ID" value="ANJ27152.1"/>
    <property type="molecule type" value="Genomic_DNA"/>
</dbReference>
<evidence type="ECO:0000256" key="1">
    <source>
        <dbReference type="ARBA" id="ARBA00006484"/>
    </source>
</evidence>
<dbReference type="SUPFAM" id="SSF51735">
    <property type="entry name" value="NAD(P)-binding Rossmann-fold domains"/>
    <property type="match status" value="1"/>
</dbReference>
<dbReference type="PRINTS" id="PR00081">
    <property type="entry name" value="GDHRDH"/>
</dbReference>
<evidence type="ECO:0000256" key="3">
    <source>
        <dbReference type="ARBA" id="ARBA00071493"/>
    </source>
</evidence>
<evidence type="ECO:0000313" key="5">
    <source>
        <dbReference type="Proteomes" id="UP000078437"/>
    </source>
</evidence>
<dbReference type="FunFam" id="3.40.50.720:FF:000594">
    <property type="entry name" value="Short-chain oxidoreductase"/>
    <property type="match status" value="1"/>
</dbReference>
<keyword evidence="5" id="KW-1185">Reference proteome</keyword>
<dbReference type="InterPro" id="IPR036291">
    <property type="entry name" value="NAD(P)-bd_dom_sf"/>
</dbReference>
<name>A0A191WG00_9MICO</name>
<organism evidence="4 5">
    <name type="scientific">Agromyces aureus</name>
    <dbReference type="NCBI Taxonomy" id="453304"/>
    <lineage>
        <taxon>Bacteria</taxon>
        <taxon>Bacillati</taxon>
        <taxon>Actinomycetota</taxon>
        <taxon>Actinomycetes</taxon>
        <taxon>Micrococcales</taxon>
        <taxon>Microbacteriaceae</taxon>
        <taxon>Agromyces</taxon>
    </lineage>
</organism>
<keyword evidence="2" id="KW-0560">Oxidoreductase</keyword>
<dbReference type="InterPro" id="IPR020904">
    <property type="entry name" value="Sc_DH/Rdtase_CS"/>
</dbReference>
<dbReference type="KEGG" id="agy:ATC03_10870"/>
<proteinExistence type="inferred from homology"/>
<dbReference type="OrthoDB" id="4577644at2"/>
<dbReference type="PANTHER" id="PTHR24320">
    <property type="entry name" value="RETINOL DEHYDROGENASE"/>
    <property type="match status" value="1"/>
</dbReference>
<sequence>MSVQRMTSPYDSRSTAFEVLEGVDLTGRHYVVTGGASGIGAESARALARAGGQVLIGTRDPTSAQALIDEVAAAPGRGSVQAAALDLTSPSSVAAFTRSVDGAVDALVANAGVMAIPTRQLTSVGWETQLATNYLGHFALALGLRDRLRAAEAGRVVVVSSSAHLRSPFDFDDPQFERRPYDRWTAYSQSKTADVLLATGIAERWGGDGIVANALMPGWITTRLQRHLDDETLRSMGAMDEEGNRIEQSFYKTPQQGASTTVLLAASPLVDGVTGRYFEDNQEAATVPDGAGRTNGVAAYAVDRSAAGRLWDLGSSALA</sequence>
<comment type="similarity">
    <text evidence="1">Belongs to the short-chain dehydrogenases/reductases (SDR) family.</text>
</comment>
<reference evidence="4 5" key="1">
    <citation type="journal article" date="2016" name="Int. J. Syst. Evol. Microbiol.">
        <title>Agromyces aureus sp. nov., isolated from the rhizosphere of Salix caprea L. grown in a heavy-metal-contaminated soil.</title>
        <authorList>
            <person name="Corretto E."/>
            <person name="Antonielli L."/>
            <person name="Sessitsch A."/>
            <person name="Compant S."/>
            <person name="Gorfer M."/>
            <person name="Kuffner M."/>
            <person name="Brader G."/>
        </authorList>
    </citation>
    <scope>NUCLEOTIDE SEQUENCE [LARGE SCALE GENOMIC DNA]</scope>
    <source>
        <strain evidence="4 5">AR33</strain>
    </source>
</reference>
<dbReference type="AlphaFoldDB" id="A0A191WG00"/>
<evidence type="ECO:0000256" key="2">
    <source>
        <dbReference type="ARBA" id="ARBA00023002"/>
    </source>
</evidence>
<dbReference type="InterPro" id="IPR002347">
    <property type="entry name" value="SDR_fam"/>
</dbReference>
<dbReference type="Gene3D" id="3.40.50.720">
    <property type="entry name" value="NAD(P)-binding Rossmann-like Domain"/>
    <property type="match status" value="1"/>
</dbReference>
<gene>
    <name evidence="4" type="ORF">ATC03_10870</name>
</gene>
<dbReference type="PANTHER" id="PTHR24320:SF283">
    <property type="entry name" value="RETINOL DEHYDROGENASE 11"/>
    <property type="match status" value="1"/>
</dbReference>
<reference evidence="5" key="2">
    <citation type="submission" date="2016-01" db="EMBL/GenBank/DDBJ databases">
        <title>Complete genome sequence of Agromyces aureus AR33T and comparison with related organisms.</title>
        <authorList>
            <person name="Corretto E."/>
            <person name="Antonielli L."/>
            <person name="Sessitsch A."/>
            <person name="Brader G."/>
        </authorList>
    </citation>
    <scope>NUCLEOTIDE SEQUENCE [LARGE SCALE GENOMIC DNA]</scope>
    <source>
        <strain evidence="5">AR33</strain>
    </source>
</reference>
<accession>A0A191WG00</accession>
<dbReference type="GO" id="GO:0016491">
    <property type="term" value="F:oxidoreductase activity"/>
    <property type="evidence" value="ECO:0007669"/>
    <property type="project" value="UniProtKB-KW"/>
</dbReference>
<dbReference type="RefSeq" id="WP_067876772.1">
    <property type="nucleotide sequence ID" value="NZ_CP013979.1"/>
</dbReference>
<evidence type="ECO:0000313" key="4">
    <source>
        <dbReference type="EMBL" id="ANJ27152.1"/>
    </source>
</evidence>
<dbReference type="STRING" id="453304.ATC03_10870"/>
<protein>
    <recommendedName>
        <fullName evidence="3">Probable oxidoreductase</fullName>
    </recommendedName>
</protein>